<accession>D5BLU6</accession>
<dbReference type="Proteomes" id="UP000001654">
    <property type="component" value="Chromosome"/>
</dbReference>
<evidence type="ECO:0000313" key="2">
    <source>
        <dbReference type="Proteomes" id="UP000001654"/>
    </source>
</evidence>
<sequence length="33" mass="4061">MDFSKDERLNNFDAENETYRLLFLAGFWNAIRY</sequence>
<dbReference type="KEGG" id="zpr:ZPR_1728"/>
<evidence type="ECO:0000313" key="1">
    <source>
        <dbReference type="EMBL" id="ADF52062.1"/>
    </source>
</evidence>
<dbReference type="STRING" id="655815.ZPR_1728"/>
<proteinExistence type="predicted"/>
<protein>
    <submittedName>
        <fullName evidence="1">Uncharacterized protein</fullName>
    </submittedName>
</protein>
<keyword evidence="2" id="KW-1185">Reference proteome</keyword>
<dbReference type="HOGENOM" id="CLU_3384569_0_0_10"/>
<gene>
    <name evidence="1" type="ordered locus">ZPR_1728</name>
</gene>
<name>D5BLU6_ZUNPS</name>
<organism evidence="1 2">
    <name type="scientific">Zunongwangia profunda (strain DSM 18752 / CCTCC AB 206139 / SM-A87)</name>
    <name type="common">Wangia profunda</name>
    <dbReference type="NCBI Taxonomy" id="655815"/>
    <lineage>
        <taxon>Bacteria</taxon>
        <taxon>Pseudomonadati</taxon>
        <taxon>Bacteroidota</taxon>
        <taxon>Flavobacteriia</taxon>
        <taxon>Flavobacteriales</taxon>
        <taxon>Flavobacteriaceae</taxon>
        <taxon>Zunongwangia</taxon>
    </lineage>
</organism>
<dbReference type="AlphaFoldDB" id="D5BLU6"/>
<reference evidence="1 2" key="1">
    <citation type="journal article" date="2010" name="BMC Genomics">
        <title>The complete genome of Zunongwangia profunda SM-A87 reveals its adaptation to the deep-sea environment and ecological role in sedimentary organic nitrogen degradation.</title>
        <authorList>
            <person name="Qin Q.L."/>
            <person name="Zhang X.Y."/>
            <person name="Wang X.M."/>
            <person name="Liu G.M."/>
            <person name="Chen X.L."/>
            <person name="Xie B.B."/>
            <person name="Dang H.Y."/>
            <person name="Zhou B.C."/>
            <person name="Yu J."/>
            <person name="Zhang Y.Z."/>
        </authorList>
    </citation>
    <scope>NUCLEOTIDE SEQUENCE [LARGE SCALE GENOMIC DNA]</scope>
    <source>
        <strain evidence="2">DSM 18752 / CCTCC AB 206139 / SM-A87</strain>
    </source>
</reference>
<dbReference type="EMBL" id="CP001650">
    <property type="protein sequence ID" value="ADF52062.1"/>
    <property type="molecule type" value="Genomic_DNA"/>
</dbReference>